<dbReference type="Gene3D" id="1.20.1050.10">
    <property type="match status" value="1"/>
</dbReference>
<evidence type="ECO:0000313" key="3">
    <source>
        <dbReference type="Proteomes" id="UP000298050"/>
    </source>
</evidence>
<dbReference type="InterPro" id="IPR004045">
    <property type="entry name" value="Glutathione_S-Trfase_N"/>
</dbReference>
<dbReference type="GO" id="GO:0006749">
    <property type="term" value="P:glutathione metabolic process"/>
    <property type="evidence" value="ECO:0007669"/>
    <property type="project" value="TreeGrafter"/>
</dbReference>
<dbReference type="InterPro" id="IPR036249">
    <property type="entry name" value="Thioredoxin-like_sf"/>
</dbReference>
<organism evidence="2 3">
    <name type="scientific">Mangrovimicrobium sediminis</name>
    <dbReference type="NCBI Taxonomy" id="2562682"/>
    <lineage>
        <taxon>Bacteria</taxon>
        <taxon>Pseudomonadati</taxon>
        <taxon>Pseudomonadota</taxon>
        <taxon>Gammaproteobacteria</taxon>
        <taxon>Cellvibrionales</taxon>
        <taxon>Halieaceae</taxon>
        <taxon>Mangrovimicrobium</taxon>
    </lineage>
</organism>
<name>A0A4Z0LZ89_9GAMM</name>
<dbReference type="InterPro" id="IPR040079">
    <property type="entry name" value="Glutathione_S-Trfase"/>
</dbReference>
<dbReference type="SFLD" id="SFLDG00358">
    <property type="entry name" value="Main_(cytGST)"/>
    <property type="match status" value="1"/>
</dbReference>
<dbReference type="SUPFAM" id="SSF47616">
    <property type="entry name" value="GST C-terminal domain-like"/>
    <property type="match status" value="1"/>
</dbReference>
<evidence type="ECO:0000313" key="2">
    <source>
        <dbReference type="EMBL" id="TGD72589.1"/>
    </source>
</evidence>
<dbReference type="EMBL" id="SRLE01000009">
    <property type="protein sequence ID" value="TGD72589.1"/>
    <property type="molecule type" value="Genomic_DNA"/>
</dbReference>
<dbReference type="PANTHER" id="PTHR42673:SF4">
    <property type="entry name" value="MALEYLACETOACETATE ISOMERASE"/>
    <property type="match status" value="1"/>
</dbReference>
<dbReference type="PROSITE" id="PS50404">
    <property type="entry name" value="GST_NTER"/>
    <property type="match status" value="1"/>
</dbReference>
<dbReference type="SFLD" id="SFLDS00019">
    <property type="entry name" value="Glutathione_Transferase_(cytos"/>
    <property type="match status" value="1"/>
</dbReference>
<protein>
    <submittedName>
        <fullName evidence="2">Glutathione S-transferase family protein</fullName>
    </submittedName>
</protein>
<dbReference type="OrthoDB" id="9799538at2"/>
<dbReference type="Pfam" id="PF13410">
    <property type="entry name" value="GST_C_2"/>
    <property type="match status" value="1"/>
</dbReference>
<dbReference type="RefSeq" id="WP_135444847.1">
    <property type="nucleotide sequence ID" value="NZ_SRLE01000009.1"/>
</dbReference>
<dbReference type="GO" id="GO:0006559">
    <property type="term" value="P:L-phenylalanine catabolic process"/>
    <property type="evidence" value="ECO:0007669"/>
    <property type="project" value="TreeGrafter"/>
</dbReference>
<dbReference type="SUPFAM" id="SSF52833">
    <property type="entry name" value="Thioredoxin-like"/>
    <property type="match status" value="1"/>
</dbReference>
<dbReference type="InterPro" id="IPR036282">
    <property type="entry name" value="Glutathione-S-Trfase_C_sf"/>
</dbReference>
<dbReference type="Gene3D" id="3.40.30.10">
    <property type="entry name" value="Glutaredoxin"/>
    <property type="match status" value="1"/>
</dbReference>
<feature type="domain" description="GST N-terminal" evidence="1">
    <location>
        <begin position="2"/>
        <end position="82"/>
    </location>
</feature>
<accession>A0A4Z0LZ89</accession>
<keyword evidence="2" id="KW-0808">Transferase</keyword>
<dbReference type="CDD" id="cd03043">
    <property type="entry name" value="GST_N_1"/>
    <property type="match status" value="1"/>
</dbReference>
<dbReference type="GO" id="GO:0016034">
    <property type="term" value="F:maleylacetoacetate isomerase activity"/>
    <property type="evidence" value="ECO:0007669"/>
    <property type="project" value="TreeGrafter"/>
</dbReference>
<comment type="caution">
    <text evidence="2">The sequence shown here is derived from an EMBL/GenBank/DDBJ whole genome shotgun (WGS) entry which is preliminary data.</text>
</comment>
<dbReference type="AlphaFoldDB" id="A0A4Z0LZ89"/>
<dbReference type="GO" id="GO:0004364">
    <property type="term" value="F:glutathione transferase activity"/>
    <property type="evidence" value="ECO:0007669"/>
    <property type="project" value="TreeGrafter"/>
</dbReference>
<proteinExistence type="predicted"/>
<evidence type="ECO:0000259" key="1">
    <source>
        <dbReference type="PROSITE" id="PS50404"/>
    </source>
</evidence>
<dbReference type="Pfam" id="PF13409">
    <property type="entry name" value="GST_N_2"/>
    <property type="match status" value="1"/>
</dbReference>
<dbReference type="Proteomes" id="UP000298050">
    <property type="component" value="Unassembled WGS sequence"/>
</dbReference>
<gene>
    <name evidence="2" type="ORF">E4634_13770</name>
</gene>
<reference evidence="2 3" key="1">
    <citation type="submission" date="2019-04" db="EMBL/GenBank/DDBJ databases">
        <title>Taxonomy of novel Haliea sp. from mangrove soil of West Coast of India.</title>
        <authorList>
            <person name="Verma A."/>
            <person name="Kumar P."/>
            <person name="Krishnamurthi S."/>
        </authorList>
    </citation>
    <scope>NUCLEOTIDE SEQUENCE [LARGE SCALE GENOMIC DNA]</scope>
    <source>
        <strain evidence="2 3">SAOS-164</strain>
    </source>
</reference>
<dbReference type="CDD" id="cd03194">
    <property type="entry name" value="GST_C_3"/>
    <property type="match status" value="1"/>
</dbReference>
<keyword evidence="3" id="KW-1185">Reference proteome</keyword>
<sequence length="227" mass="25188">MYTLYIGNKNYSSWSLRPWVLMSELDLAFHEELVPFAEGGSWEQFRRFSPSGLVPCLVDGERAVWDSLAIAEYLAERHPGVWPEDAAARAWARCAAAEMHAGFSALRNLCPMNCALRVKLRDSDAGLQRDLARLAELWGEGLARFGGPFLAGATFTAVDAFYAPVAFRLQTYSLSMDAPADAYAQHLLALPAMQRWYAAAIAEPWVDAAHEEEAAQIGEIVANYRVE</sequence>
<dbReference type="PANTHER" id="PTHR42673">
    <property type="entry name" value="MALEYLACETOACETATE ISOMERASE"/>
    <property type="match status" value="1"/>
</dbReference>